<evidence type="ECO:0000256" key="6">
    <source>
        <dbReference type="ARBA" id="ARBA00023242"/>
    </source>
</evidence>
<dbReference type="PANTHER" id="PTHR31001">
    <property type="entry name" value="UNCHARACTERIZED TRANSCRIPTIONAL REGULATORY PROTEIN"/>
    <property type="match status" value="1"/>
</dbReference>
<proteinExistence type="predicted"/>
<dbReference type="Pfam" id="PF00172">
    <property type="entry name" value="Zn_clus"/>
    <property type="match status" value="1"/>
</dbReference>
<evidence type="ECO:0000256" key="2">
    <source>
        <dbReference type="ARBA" id="ARBA00022723"/>
    </source>
</evidence>
<feature type="domain" description="Zn(2)-C6 fungal-type" evidence="8">
    <location>
        <begin position="10"/>
        <end position="40"/>
    </location>
</feature>
<evidence type="ECO:0000256" key="4">
    <source>
        <dbReference type="ARBA" id="ARBA00023125"/>
    </source>
</evidence>
<dbReference type="PROSITE" id="PS50048">
    <property type="entry name" value="ZN2_CY6_FUNGAL_2"/>
    <property type="match status" value="1"/>
</dbReference>
<evidence type="ECO:0000256" key="1">
    <source>
        <dbReference type="ARBA" id="ARBA00004123"/>
    </source>
</evidence>
<dbReference type="Pfam" id="PF04082">
    <property type="entry name" value="Fungal_trans"/>
    <property type="match status" value="1"/>
</dbReference>
<dbReference type="InterPro" id="IPR050613">
    <property type="entry name" value="Sec_Metabolite_Reg"/>
</dbReference>
<keyword evidence="3" id="KW-0805">Transcription regulation</keyword>
<feature type="compositionally biased region" description="Low complexity" evidence="7">
    <location>
        <begin position="89"/>
        <end position="101"/>
    </location>
</feature>
<feature type="region of interest" description="Disordered" evidence="7">
    <location>
        <begin position="78"/>
        <end position="111"/>
    </location>
</feature>
<gene>
    <name evidence="9" type="ORF">EURHEDRAFT_309774</name>
</gene>
<dbReference type="GeneID" id="63693428"/>
<keyword evidence="10" id="KW-1185">Reference proteome</keyword>
<dbReference type="Proteomes" id="UP000019804">
    <property type="component" value="Unassembled WGS sequence"/>
</dbReference>
<evidence type="ECO:0000256" key="3">
    <source>
        <dbReference type="ARBA" id="ARBA00023015"/>
    </source>
</evidence>
<evidence type="ECO:0000259" key="8">
    <source>
        <dbReference type="PROSITE" id="PS50048"/>
    </source>
</evidence>
<name>A0A017S004_ASPRC</name>
<dbReference type="CDD" id="cd00067">
    <property type="entry name" value="GAL4"/>
    <property type="match status" value="1"/>
</dbReference>
<reference evidence="10" key="1">
    <citation type="journal article" date="2014" name="Nat. Commun.">
        <title>Genomic adaptations of the halophilic Dead Sea filamentous fungus Eurotium rubrum.</title>
        <authorList>
            <person name="Kis-Papo T."/>
            <person name="Weig A.R."/>
            <person name="Riley R."/>
            <person name="Persoh D."/>
            <person name="Salamov A."/>
            <person name="Sun H."/>
            <person name="Lipzen A."/>
            <person name="Wasser S.P."/>
            <person name="Rambold G."/>
            <person name="Grigoriev I.V."/>
            <person name="Nevo E."/>
        </authorList>
    </citation>
    <scope>NUCLEOTIDE SEQUENCE [LARGE SCALE GENOMIC DNA]</scope>
    <source>
        <strain evidence="10">CBS 135680</strain>
    </source>
</reference>
<dbReference type="CDD" id="cd12148">
    <property type="entry name" value="fungal_TF_MHR"/>
    <property type="match status" value="1"/>
</dbReference>
<dbReference type="GO" id="GO:0008270">
    <property type="term" value="F:zinc ion binding"/>
    <property type="evidence" value="ECO:0007669"/>
    <property type="project" value="InterPro"/>
</dbReference>
<dbReference type="InterPro" id="IPR007219">
    <property type="entry name" value="XnlR_reg_dom"/>
</dbReference>
<keyword evidence="2" id="KW-0479">Metal-binding</keyword>
<dbReference type="SMART" id="SM00066">
    <property type="entry name" value="GAL4"/>
    <property type="match status" value="1"/>
</dbReference>
<evidence type="ECO:0000256" key="7">
    <source>
        <dbReference type="SAM" id="MobiDB-lite"/>
    </source>
</evidence>
<keyword evidence="5" id="KW-0804">Transcription</keyword>
<evidence type="ECO:0000313" key="9">
    <source>
        <dbReference type="EMBL" id="EYE90368.1"/>
    </source>
</evidence>
<dbReference type="OrthoDB" id="39175at2759"/>
<dbReference type="InterPro" id="IPR001138">
    <property type="entry name" value="Zn2Cys6_DnaBD"/>
</dbReference>
<dbReference type="Gene3D" id="4.10.240.10">
    <property type="entry name" value="Zn(2)-C6 fungal-type DNA-binding domain"/>
    <property type="match status" value="1"/>
</dbReference>
<dbReference type="AlphaFoldDB" id="A0A017S004"/>
<dbReference type="PROSITE" id="PS00463">
    <property type="entry name" value="ZN2_CY6_FUNGAL_1"/>
    <property type="match status" value="1"/>
</dbReference>
<dbReference type="RefSeq" id="XP_040634058.1">
    <property type="nucleotide sequence ID" value="XM_040778304.1"/>
</dbReference>
<keyword evidence="4" id="KW-0238">DNA-binding</keyword>
<dbReference type="EMBL" id="KK088461">
    <property type="protein sequence ID" value="EYE90368.1"/>
    <property type="molecule type" value="Genomic_DNA"/>
</dbReference>
<organism evidence="9 10">
    <name type="scientific">Aspergillus ruber (strain CBS 135680)</name>
    <dbReference type="NCBI Taxonomy" id="1388766"/>
    <lineage>
        <taxon>Eukaryota</taxon>
        <taxon>Fungi</taxon>
        <taxon>Dikarya</taxon>
        <taxon>Ascomycota</taxon>
        <taxon>Pezizomycotina</taxon>
        <taxon>Eurotiomycetes</taxon>
        <taxon>Eurotiomycetidae</taxon>
        <taxon>Eurotiales</taxon>
        <taxon>Aspergillaceae</taxon>
        <taxon>Aspergillus</taxon>
        <taxon>Aspergillus subgen. Aspergillus</taxon>
    </lineage>
</organism>
<dbReference type="GO" id="GO:0000981">
    <property type="term" value="F:DNA-binding transcription factor activity, RNA polymerase II-specific"/>
    <property type="evidence" value="ECO:0007669"/>
    <property type="project" value="InterPro"/>
</dbReference>
<sequence>MLSTQLNDLSCIACKARKVRCSRVKPRCDRCETRGIDCCYPKRVKRQSAHEKRGITRNNTVLSTILGRLQRLEEQSTNNNFHDAPEPTAPSASAASTTPSSHFDSDNSPISISSVTRADPLKILEDAIDQMRRLKLQFYSRQVITGTIHIPTDLAKEWLHNYFARTSNNLFRSLINRQLIEMMPDIIDLPHVHLDPVVLILYFAILYIGCVFNANNLHASQVSHYATSCYLACLRALPYWQREVQGSTMDFVAALFMAQVALLCSDDDLAWQMHQHTCDFARALGLHNIDRGDYAGFRDEARSDEDREGFWQLIQIDLVVRLVLNKPPLITADTWKVNLPWLNSSQPPADIHATTFIIHSRVTLIVMHFFGILDEAGMGDGELQRCTEELCHEIKDLLLDWQARDWLLAPSAHKGEEFTKTDVVITGYTFIIFMLRKVGIIGPHLTKSTTGTPGLLSPLALEASRRVIEISIELCNMFPYPEGLSMVLVYYRPDIAIALLYSHVLHSTDDPGIVEDMDRLGKLSKCVCFISHGCRELAPIGRAMETLNRMMTDQGVSA</sequence>
<keyword evidence="6" id="KW-0539">Nucleus</keyword>
<comment type="subcellular location">
    <subcellularLocation>
        <location evidence="1">Nucleus</location>
    </subcellularLocation>
</comment>
<dbReference type="GO" id="GO:0005634">
    <property type="term" value="C:nucleus"/>
    <property type="evidence" value="ECO:0007669"/>
    <property type="project" value="UniProtKB-SubCell"/>
</dbReference>
<dbReference type="SUPFAM" id="SSF57701">
    <property type="entry name" value="Zn2/Cys6 DNA-binding domain"/>
    <property type="match status" value="1"/>
</dbReference>
<evidence type="ECO:0000256" key="5">
    <source>
        <dbReference type="ARBA" id="ARBA00023163"/>
    </source>
</evidence>
<accession>A0A017S004</accession>
<dbReference type="InterPro" id="IPR036864">
    <property type="entry name" value="Zn2-C6_fun-type_DNA-bd_sf"/>
</dbReference>
<dbReference type="HOGENOM" id="CLU_026661_1_0_1"/>
<dbReference type="GO" id="GO:0006351">
    <property type="term" value="P:DNA-templated transcription"/>
    <property type="evidence" value="ECO:0007669"/>
    <property type="project" value="InterPro"/>
</dbReference>
<dbReference type="GO" id="GO:0003677">
    <property type="term" value="F:DNA binding"/>
    <property type="evidence" value="ECO:0007669"/>
    <property type="project" value="UniProtKB-KW"/>
</dbReference>
<evidence type="ECO:0000313" key="10">
    <source>
        <dbReference type="Proteomes" id="UP000019804"/>
    </source>
</evidence>
<protein>
    <recommendedName>
        <fullName evidence="8">Zn(2)-C6 fungal-type domain-containing protein</fullName>
    </recommendedName>
</protein>
<dbReference type="PANTHER" id="PTHR31001:SF88">
    <property type="entry name" value="TRANSCRIPTION FACTOR PDR3"/>
    <property type="match status" value="1"/>
</dbReference>